<comment type="caution">
    <text evidence="2">The sequence shown here is derived from an EMBL/GenBank/DDBJ whole genome shotgun (WGS) entry which is preliminary data.</text>
</comment>
<name>A0ABD1UBT0_9LAMI</name>
<protein>
    <submittedName>
        <fullName evidence="2">Uncharacterized protein</fullName>
    </submittedName>
</protein>
<dbReference type="Proteomes" id="UP001604277">
    <property type="component" value="Unassembled WGS sequence"/>
</dbReference>
<proteinExistence type="predicted"/>
<sequence>MGLTSACGSRLKLSHEETKQVGVDTCHVDVSVCGVSRLPHQRSDYSPQRRRRDRNRVSRRRTQGRKKKQPRFFSLYHDVSTEVLKQDDAIEVGQYGINGVKKCIATCPPVAPQIVGDE</sequence>
<feature type="region of interest" description="Disordered" evidence="1">
    <location>
        <begin position="39"/>
        <end position="70"/>
    </location>
</feature>
<organism evidence="2 3">
    <name type="scientific">Forsythia ovata</name>
    <dbReference type="NCBI Taxonomy" id="205694"/>
    <lineage>
        <taxon>Eukaryota</taxon>
        <taxon>Viridiplantae</taxon>
        <taxon>Streptophyta</taxon>
        <taxon>Embryophyta</taxon>
        <taxon>Tracheophyta</taxon>
        <taxon>Spermatophyta</taxon>
        <taxon>Magnoliopsida</taxon>
        <taxon>eudicotyledons</taxon>
        <taxon>Gunneridae</taxon>
        <taxon>Pentapetalae</taxon>
        <taxon>asterids</taxon>
        <taxon>lamiids</taxon>
        <taxon>Lamiales</taxon>
        <taxon>Oleaceae</taxon>
        <taxon>Forsythieae</taxon>
        <taxon>Forsythia</taxon>
    </lineage>
</organism>
<dbReference type="AlphaFoldDB" id="A0ABD1UBT0"/>
<evidence type="ECO:0000256" key="1">
    <source>
        <dbReference type="SAM" id="MobiDB-lite"/>
    </source>
</evidence>
<dbReference type="EMBL" id="JBFOLJ010000007">
    <property type="protein sequence ID" value="KAL2522452.1"/>
    <property type="molecule type" value="Genomic_DNA"/>
</dbReference>
<evidence type="ECO:0000313" key="2">
    <source>
        <dbReference type="EMBL" id="KAL2522452.1"/>
    </source>
</evidence>
<evidence type="ECO:0000313" key="3">
    <source>
        <dbReference type="Proteomes" id="UP001604277"/>
    </source>
</evidence>
<reference evidence="3" key="1">
    <citation type="submission" date="2024-07" db="EMBL/GenBank/DDBJ databases">
        <title>Two chromosome-level genome assemblies of Korean endemic species Abeliophyllum distichum and Forsythia ovata (Oleaceae).</title>
        <authorList>
            <person name="Jang H."/>
        </authorList>
    </citation>
    <scope>NUCLEOTIDE SEQUENCE [LARGE SCALE GENOMIC DNA]</scope>
</reference>
<keyword evidence="3" id="KW-1185">Reference proteome</keyword>
<gene>
    <name evidence="2" type="ORF">Fot_26375</name>
</gene>
<feature type="compositionally biased region" description="Basic residues" evidence="1">
    <location>
        <begin position="48"/>
        <end position="70"/>
    </location>
</feature>
<accession>A0ABD1UBT0</accession>